<proteinExistence type="predicted"/>
<organism evidence="1 2">
    <name type="scientific">Aspergillus niger ATCC 13496</name>
    <dbReference type="NCBI Taxonomy" id="1353008"/>
    <lineage>
        <taxon>Eukaryota</taxon>
        <taxon>Fungi</taxon>
        <taxon>Dikarya</taxon>
        <taxon>Ascomycota</taxon>
        <taxon>Pezizomycotina</taxon>
        <taxon>Eurotiomycetes</taxon>
        <taxon>Eurotiomycetidae</taxon>
        <taxon>Eurotiales</taxon>
        <taxon>Aspergillaceae</taxon>
        <taxon>Aspergillus</taxon>
        <taxon>Aspergillus subgen. Circumdati</taxon>
    </lineage>
</organism>
<dbReference type="EMBL" id="KZ851920">
    <property type="protein sequence ID" value="RDH19160.1"/>
    <property type="molecule type" value="Genomic_DNA"/>
</dbReference>
<dbReference type="AlphaFoldDB" id="A0A370BXX0"/>
<evidence type="ECO:0000313" key="1">
    <source>
        <dbReference type="EMBL" id="RDH19160.1"/>
    </source>
</evidence>
<evidence type="ECO:0008006" key="3">
    <source>
        <dbReference type="Google" id="ProtNLM"/>
    </source>
</evidence>
<gene>
    <name evidence="1" type="ORF">M747DRAFT_306709</name>
</gene>
<reference evidence="1 2" key="1">
    <citation type="submission" date="2018-07" db="EMBL/GenBank/DDBJ databases">
        <title>Section-level genome sequencing of Aspergillus section Nigri to investigate inter- and intra-species variation.</title>
        <authorList>
            <consortium name="DOE Joint Genome Institute"/>
            <person name="Vesth T.C."/>
            <person name="Nybo J.L."/>
            <person name="Theobald S."/>
            <person name="Frisvad J.C."/>
            <person name="Larsen T.O."/>
            <person name="Nielsen K.F."/>
            <person name="Hoof J.B."/>
            <person name="Brandl J."/>
            <person name="Salamov A."/>
            <person name="Riley R."/>
            <person name="Gladden J.M."/>
            <person name="Phatale P."/>
            <person name="Nielsen M.T."/>
            <person name="Lyhne E.K."/>
            <person name="Kogle M.E."/>
            <person name="Strasser K."/>
            <person name="McDonnell E."/>
            <person name="Barry K."/>
            <person name="Clum A."/>
            <person name="Chen C."/>
            <person name="Nolan M."/>
            <person name="Sandor L."/>
            <person name="Kuo A."/>
            <person name="Lipzen A."/>
            <person name="Hainaut M."/>
            <person name="Drula E."/>
            <person name="Tsang A."/>
            <person name="Magnuson J.K."/>
            <person name="Henrissat B."/>
            <person name="Wiebenga A."/>
            <person name="Simmons B.A."/>
            <person name="Makela M.R."/>
            <person name="De vries R.P."/>
            <person name="Grigoriev I.V."/>
            <person name="Mortensen U.H."/>
            <person name="Baker S.E."/>
            <person name="Andersen M.R."/>
        </authorList>
    </citation>
    <scope>NUCLEOTIDE SEQUENCE [LARGE SCALE GENOMIC DNA]</scope>
    <source>
        <strain evidence="1 2">ATCC 13496</strain>
    </source>
</reference>
<dbReference type="InterPro" id="IPR032710">
    <property type="entry name" value="NTF2-like_dom_sf"/>
</dbReference>
<name>A0A370BXX0_ASPNG</name>
<protein>
    <recommendedName>
        <fullName evidence="3">SnoaL-like domain-containing protein</fullName>
    </recommendedName>
</protein>
<accession>A0A370BXX0</accession>
<evidence type="ECO:0000313" key="2">
    <source>
        <dbReference type="Proteomes" id="UP000253845"/>
    </source>
</evidence>
<dbReference type="VEuPathDB" id="FungiDB:M747DRAFT_306709"/>
<sequence length="175" mass="19571">MPRYLYAMQCSYDAIARNTPKNYQSSTTNSQVANKFFQVSNGVLEDPRTMSSTTFASEATTFESALTSLFSGPPETTEADLAKLFTPTFTQRDDETTRDFPAFVAHIKWLRGILPPGSVTLKITQFLRDGNQFADRHSSTMKMPDGKVGAAETFMFGEVAEDGRIEWVVETVKRK</sequence>
<dbReference type="Proteomes" id="UP000253845">
    <property type="component" value="Unassembled WGS sequence"/>
</dbReference>
<dbReference type="SUPFAM" id="SSF54427">
    <property type="entry name" value="NTF2-like"/>
    <property type="match status" value="1"/>
</dbReference>